<reference evidence="5 6" key="1">
    <citation type="submission" date="2022-10" db="EMBL/GenBank/DDBJ databases">
        <title>paucibacter sp. hw8 Genome sequencing.</title>
        <authorList>
            <person name="Park S."/>
        </authorList>
    </citation>
    <scope>NUCLEOTIDE SEQUENCE [LARGE SCALE GENOMIC DNA]</scope>
    <source>
        <strain evidence="6">hw8</strain>
    </source>
</reference>
<dbReference type="SUPFAM" id="SSF55073">
    <property type="entry name" value="Nucleotide cyclase"/>
    <property type="match status" value="1"/>
</dbReference>
<dbReference type="InterPro" id="IPR043128">
    <property type="entry name" value="Rev_trsase/Diguanyl_cyclase"/>
</dbReference>
<dbReference type="PROSITE" id="PS50887">
    <property type="entry name" value="GGDEF"/>
    <property type="match status" value="1"/>
</dbReference>
<comment type="caution">
    <text evidence="5">The sequence shown here is derived from an EMBL/GenBank/DDBJ whole genome shotgun (WGS) entry which is preliminary data.</text>
</comment>
<dbReference type="PANTHER" id="PTHR45138">
    <property type="entry name" value="REGULATORY COMPONENTS OF SENSORY TRANSDUCTION SYSTEM"/>
    <property type="match status" value="1"/>
</dbReference>
<dbReference type="InterPro" id="IPR000160">
    <property type="entry name" value="GGDEF_dom"/>
</dbReference>
<dbReference type="GO" id="GO:0052621">
    <property type="term" value="F:diguanylate cyclase activity"/>
    <property type="evidence" value="ECO:0007669"/>
    <property type="project" value="UniProtKB-EC"/>
</dbReference>
<dbReference type="Pfam" id="PF00990">
    <property type="entry name" value="GGDEF"/>
    <property type="match status" value="1"/>
</dbReference>
<comment type="catalytic activity">
    <reaction evidence="2">
        <text>2 GTP = 3',3'-c-di-GMP + 2 diphosphate</text>
        <dbReference type="Rhea" id="RHEA:24898"/>
        <dbReference type="ChEBI" id="CHEBI:33019"/>
        <dbReference type="ChEBI" id="CHEBI:37565"/>
        <dbReference type="ChEBI" id="CHEBI:58805"/>
        <dbReference type="EC" id="2.7.7.65"/>
    </reaction>
</comment>
<evidence type="ECO:0000313" key="5">
    <source>
        <dbReference type="EMBL" id="MDC8787086.1"/>
    </source>
</evidence>
<keyword evidence="3" id="KW-0175">Coiled coil</keyword>
<dbReference type="InterPro" id="IPR029787">
    <property type="entry name" value="Nucleotide_cyclase"/>
</dbReference>
<dbReference type="Gene3D" id="3.30.70.270">
    <property type="match status" value="1"/>
</dbReference>
<dbReference type="RefSeq" id="WP_273598226.1">
    <property type="nucleotide sequence ID" value="NZ_JAQQXS010000020.1"/>
</dbReference>
<evidence type="ECO:0000259" key="4">
    <source>
        <dbReference type="PROSITE" id="PS50887"/>
    </source>
</evidence>
<gene>
    <name evidence="5" type="ORF">PRZ01_17990</name>
</gene>
<evidence type="ECO:0000256" key="3">
    <source>
        <dbReference type="SAM" id="Coils"/>
    </source>
</evidence>
<feature type="domain" description="GGDEF" evidence="4">
    <location>
        <begin position="218"/>
        <end position="353"/>
    </location>
</feature>
<accession>A0ABT5KZ43</accession>
<dbReference type="SMART" id="SM00267">
    <property type="entry name" value="GGDEF"/>
    <property type="match status" value="1"/>
</dbReference>
<protein>
    <recommendedName>
        <fullName evidence="1">diguanylate cyclase</fullName>
        <ecNumber evidence="1">2.7.7.65</ecNumber>
    </recommendedName>
</protein>
<evidence type="ECO:0000313" key="6">
    <source>
        <dbReference type="Proteomes" id="UP001219862"/>
    </source>
</evidence>
<evidence type="ECO:0000256" key="2">
    <source>
        <dbReference type="ARBA" id="ARBA00034247"/>
    </source>
</evidence>
<dbReference type="EC" id="2.7.7.65" evidence="1"/>
<dbReference type="InterPro" id="IPR050469">
    <property type="entry name" value="Diguanylate_Cyclase"/>
</dbReference>
<name>A0ABT5KZ43_9BURK</name>
<proteinExistence type="predicted"/>
<keyword evidence="5" id="KW-0548">Nucleotidyltransferase</keyword>
<evidence type="ECO:0000256" key="1">
    <source>
        <dbReference type="ARBA" id="ARBA00012528"/>
    </source>
</evidence>
<sequence length="366" mass="39773">MRYTDSLARSAEHLRAALPLMTRQRAALHPVSYAVWYEFVSARNLALHQAVLTHTRDGATLDEAQTWALYQDHIGSQLTSLDAATAQKVGDGLARVLDTMAASAAEAGQETARFDNSLNTWVEQLLGDPNQQTQADVLQELLSGSREIRGAVGALQSQLSQSQHEIEALRQEVRHARNEALVDALTGLSNRRAFDQALSTCLANSAHKPDDPKAAASTAPCLVLGDIDFFKRINDSFGHGFGDQVLRAVAQTLKTVAANDIITARIGGEEFALLLPRSSLDQAEGLAEKMRSTVAKGRIRRGEQAQEQQNVTISFGVTQLAPGESANDFLNRADRALYASKHQGRNRVTVLTSDSNDAQEPVKLRA</sequence>
<dbReference type="PANTHER" id="PTHR45138:SF9">
    <property type="entry name" value="DIGUANYLATE CYCLASE DGCM-RELATED"/>
    <property type="match status" value="1"/>
</dbReference>
<keyword evidence="5" id="KW-0808">Transferase</keyword>
<feature type="coiled-coil region" evidence="3">
    <location>
        <begin position="152"/>
        <end position="179"/>
    </location>
</feature>
<organism evidence="5 6">
    <name type="scientific">Roseateles koreensis</name>
    <dbReference type="NCBI Taxonomy" id="2987526"/>
    <lineage>
        <taxon>Bacteria</taxon>
        <taxon>Pseudomonadati</taxon>
        <taxon>Pseudomonadota</taxon>
        <taxon>Betaproteobacteria</taxon>
        <taxon>Burkholderiales</taxon>
        <taxon>Sphaerotilaceae</taxon>
        <taxon>Roseateles</taxon>
    </lineage>
</organism>
<dbReference type="CDD" id="cd01949">
    <property type="entry name" value="GGDEF"/>
    <property type="match status" value="1"/>
</dbReference>
<dbReference type="NCBIfam" id="TIGR00254">
    <property type="entry name" value="GGDEF"/>
    <property type="match status" value="1"/>
</dbReference>
<keyword evidence="6" id="KW-1185">Reference proteome</keyword>
<dbReference type="Proteomes" id="UP001219862">
    <property type="component" value="Unassembled WGS sequence"/>
</dbReference>
<dbReference type="EMBL" id="JAQQXS010000020">
    <property type="protein sequence ID" value="MDC8787086.1"/>
    <property type="molecule type" value="Genomic_DNA"/>
</dbReference>